<dbReference type="Proteomes" id="UP001456344">
    <property type="component" value="Chromosome"/>
</dbReference>
<reference evidence="1" key="1">
    <citation type="submission" date="2023-10" db="EMBL/GenBank/DDBJ databases">
        <title>Whole genome sequencing of actinobacterial strain Amycolatopsis sp. (BCA-696) identifies the underlying plant growth-promoting genes.</title>
        <authorList>
            <person name="Gandham P."/>
            <person name="Vadla N."/>
            <person name="Saji A."/>
            <person name="Srinivas V."/>
            <person name="Ruperao P."/>
            <person name="Selvanayagam S."/>
            <person name="Saxena R.K."/>
            <person name="Rathore A."/>
            <person name="Gopalakrishnan S."/>
            <person name="Thakur V."/>
        </authorList>
    </citation>
    <scope>NUCLEOTIDE SEQUENCE</scope>
    <source>
        <strain evidence="1">BCA-696</strain>
    </source>
</reference>
<evidence type="ECO:0000313" key="1">
    <source>
        <dbReference type="EMBL" id="WYW20026.1"/>
    </source>
</evidence>
<gene>
    <name evidence="1" type="ORF">LCL61_31205</name>
</gene>
<keyword evidence="2" id="KW-1185">Reference proteome</keyword>
<accession>A0ACD5BKZ2</accession>
<organism evidence="1 2">
    <name type="scientific">Amycolatopsis coloradensis</name>
    <dbReference type="NCBI Taxonomy" id="76021"/>
    <lineage>
        <taxon>Bacteria</taxon>
        <taxon>Bacillati</taxon>
        <taxon>Actinomycetota</taxon>
        <taxon>Actinomycetes</taxon>
        <taxon>Pseudonocardiales</taxon>
        <taxon>Pseudonocardiaceae</taxon>
        <taxon>Amycolatopsis</taxon>
    </lineage>
</organism>
<sequence>MDTNVDRRRLPGLGTVAVAGAVLGAAQIGQAAEESESDTPARSRS</sequence>
<name>A0ACD5BKZ2_9PSEU</name>
<protein>
    <submittedName>
        <fullName evidence="1">Uncharacterized protein</fullName>
    </submittedName>
</protein>
<dbReference type="EMBL" id="CP150484">
    <property type="protein sequence ID" value="WYW20026.1"/>
    <property type="molecule type" value="Genomic_DNA"/>
</dbReference>
<proteinExistence type="predicted"/>
<evidence type="ECO:0000313" key="2">
    <source>
        <dbReference type="Proteomes" id="UP001456344"/>
    </source>
</evidence>